<evidence type="ECO:0000256" key="1">
    <source>
        <dbReference type="ARBA" id="ARBA00022729"/>
    </source>
</evidence>
<dbReference type="PANTHER" id="PTHR35185">
    <property type="entry name" value="SERINE/THREONINE-RICH PROTEIN ADG2-RELATED"/>
    <property type="match status" value="1"/>
</dbReference>
<sequence>MQLAVYATLFLSFVASSLAYLVNAPNGDQGVNWKSHTPGRVAWNRVDTDPRTFTIVLTNQDRSVLPHDIVLAGSVDGTRGSLNIQPPRGGFPVGEHFRINFVKVPNDQHTIYAQSNEFSINH</sequence>
<protein>
    <recommendedName>
        <fullName evidence="3">Yeast cell wall synthesis Kre9/Knh1-like N-terminal domain-containing protein</fullName>
    </recommendedName>
</protein>
<feature type="signal peptide" evidence="2">
    <location>
        <begin position="1"/>
        <end position="19"/>
    </location>
</feature>
<proteinExistence type="predicted"/>
<name>A0A8H5GBU7_9AGAR</name>
<accession>A0A8H5GBU7</accession>
<dbReference type="Proteomes" id="UP000559027">
    <property type="component" value="Unassembled WGS sequence"/>
</dbReference>
<evidence type="ECO:0000313" key="4">
    <source>
        <dbReference type="EMBL" id="KAF5362053.1"/>
    </source>
</evidence>
<evidence type="ECO:0000259" key="3">
    <source>
        <dbReference type="Pfam" id="PF10342"/>
    </source>
</evidence>
<dbReference type="InterPro" id="IPR018466">
    <property type="entry name" value="Kre9/Knh1-like_N"/>
</dbReference>
<evidence type="ECO:0000313" key="5">
    <source>
        <dbReference type="Proteomes" id="UP000559027"/>
    </source>
</evidence>
<reference evidence="4 5" key="1">
    <citation type="journal article" date="2020" name="ISME J.">
        <title>Uncovering the hidden diversity of litter-decomposition mechanisms in mushroom-forming fungi.</title>
        <authorList>
            <person name="Floudas D."/>
            <person name="Bentzer J."/>
            <person name="Ahren D."/>
            <person name="Johansson T."/>
            <person name="Persson P."/>
            <person name="Tunlid A."/>
        </authorList>
    </citation>
    <scope>NUCLEOTIDE SEQUENCE [LARGE SCALE GENOMIC DNA]</scope>
    <source>
        <strain evidence="4 5">CBS 146.42</strain>
    </source>
</reference>
<dbReference type="PANTHER" id="PTHR35185:SF1">
    <property type="entry name" value="UPF0619 GPI-ANCHORED MEMBRANE PROTEIN C1322.10"/>
    <property type="match status" value="1"/>
</dbReference>
<dbReference type="AlphaFoldDB" id="A0A8H5GBU7"/>
<feature type="domain" description="Yeast cell wall synthesis Kre9/Knh1-like N-terminal" evidence="3">
    <location>
        <begin position="30"/>
        <end position="120"/>
    </location>
</feature>
<dbReference type="OrthoDB" id="5316007at2759"/>
<gene>
    <name evidence="4" type="ORF">D9756_002092</name>
</gene>
<dbReference type="EMBL" id="JAACJO010000002">
    <property type="protein sequence ID" value="KAF5362053.1"/>
    <property type="molecule type" value="Genomic_DNA"/>
</dbReference>
<feature type="chain" id="PRO_5034849402" description="Yeast cell wall synthesis Kre9/Knh1-like N-terminal domain-containing protein" evidence="2">
    <location>
        <begin position="20"/>
        <end position="122"/>
    </location>
</feature>
<comment type="caution">
    <text evidence="4">The sequence shown here is derived from an EMBL/GenBank/DDBJ whole genome shotgun (WGS) entry which is preliminary data.</text>
</comment>
<evidence type="ECO:0000256" key="2">
    <source>
        <dbReference type="SAM" id="SignalP"/>
    </source>
</evidence>
<dbReference type="Pfam" id="PF10342">
    <property type="entry name" value="Kre9_KNH"/>
    <property type="match status" value="1"/>
</dbReference>
<keyword evidence="1 2" id="KW-0732">Signal</keyword>
<organism evidence="4 5">
    <name type="scientific">Leucocoprinus leucothites</name>
    <dbReference type="NCBI Taxonomy" id="201217"/>
    <lineage>
        <taxon>Eukaryota</taxon>
        <taxon>Fungi</taxon>
        <taxon>Dikarya</taxon>
        <taxon>Basidiomycota</taxon>
        <taxon>Agaricomycotina</taxon>
        <taxon>Agaricomycetes</taxon>
        <taxon>Agaricomycetidae</taxon>
        <taxon>Agaricales</taxon>
        <taxon>Agaricineae</taxon>
        <taxon>Agaricaceae</taxon>
        <taxon>Leucocoprinus</taxon>
    </lineage>
</organism>
<keyword evidence="5" id="KW-1185">Reference proteome</keyword>
<dbReference type="InterPro" id="IPR052479">
    <property type="entry name" value="GPI-anchor_Adhesion_Reg"/>
</dbReference>